<organism evidence="1 2">
    <name type="scientific">Aromatoleum toluvorans</name>
    <dbReference type="NCBI Taxonomy" id="92002"/>
    <lineage>
        <taxon>Bacteria</taxon>
        <taxon>Pseudomonadati</taxon>
        <taxon>Pseudomonadota</taxon>
        <taxon>Betaproteobacteria</taxon>
        <taxon>Rhodocyclales</taxon>
        <taxon>Rhodocyclaceae</taxon>
        <taxon>Aromatoleum</taxon>
    </lineage>
</organism>
<keyword evidence="1" id="KW-0378">Hydrolase</keyword>
<gene>
    <name evidence="1" type="ORF">GPA22_06790</name>
</gene>
<sequence>MTDPVRLVVFVTGNESRGDDAAGPALLHALESELPPGVRVVHDFQLQVEHALELRDADLALFIDAACGLQAPFGFAEPDGGVPVASFSHALAPSAILAVFRRIEGREPPPAFILGVRAERFELGEGLSEQAAEGVVQALAFARELLREPDAGRWRSLIQARALPRLGKNSAV</sequence>
<proteinExistence type="predicted"/>
<dbReference type="RefSeq" id="WP_169255349.1">
    <property type="nucleotide sequence ID" value="NZ_WTVN01000007.1"/>
</dbReference>
<evidence type="ECO:0000313" key="2">
    <source>
        <dbReference type="Proteomes" id="UP000623795"/>
    </source>
</evidence>
<dbReference type="NCBIfam" id="TIGR00072">
    <property type="entry name" value="hydrog_prot"/>
    <property type="match status" value="1"/>
</dbReference>
<keyword evidence="1" id="KW-0645">Protease</keyword>
<protein>
    <submittedName>
        <fullName evidence="1">Hydrogenase maturation protease</fullName>
    </submittedName>
</protein>
<dbReference type="EMBL" id="WTVN01000007">
    <property type="protein sequence ID" value="NMG43440.1"/>
    <property type="molecule type" value="Genomic_DNA"/>
</dbReference>
<accession>A0ABX1PXW6</accession>
<dbReference type="InterPro" id="IPR000671">
    <property type="entry name" value="Peptidase_A31"/>
</dbReference>
<dbReference type="PANTHER" id="PTHR30302:SF5">
    <property type="entry name" value="SLR1876 PROTEIN"/>
    <property type="match status" value="1"/>
</dbReference>
<dbReference type="InterPro" id="IPR023430">
    <property type="entry name" value="Pept_HybD-like_dom_sf"/>
</dbReference>
<dbReference type="Proteomes" id="UP000623795">
    <property type="component" value="Unassembled WGS sequence"/>
</dbReference>
<reference evidence="1 2" key="1">
    <citation type="submission" date="2019-12" db="EMBL/GenBank/DDBJ databases">
        <title>Comparative genomics gives insights into the taxonomy of the Azoarcus-Aromatoleum group and reveals separate origins of nif in the plant-associated Azoarcus and non-plant-associated Aromatoleum sub-groups.</title>
        <authorList>
            <person name="Lafos M."/>
            <person name="Maluk M."/>
            <person name="Batista M."/>
            <person name="Junghare M."/>
            <person name="Carmona M."/>
            <person name="Faoro H."/>
            <person name="Cruz L.M."/>
            <person name="Battistoni F."/>
            <person name="De Souza E."/>
            <person name="Pedrosa F."/>
            <person name="Chen W.-M."/>
            <person name="Poole P.S."/>
            <person name="Dixon R.A."/>
            <person name="James E.K."/>
        </authorList>
    </citation>
    <scope>NUCLEOTIDE SEQUENCE [LARGE SCALE GENOMIC DNA]</scope>
    <source>
        <strain evidence="1 2">Td21</strain>
    </source>
</reference>
<comment type="caution">
    <text evidence="1">The sequence shown here is derived from an EMBL/GenBank/DDBJ whole genome shotgun (WGS) entry which is preliminary data.</text>
</comment>
<dbReference type="Gene3D" id="3.40.50.1450">
    <property type="entry name" value="HybD-like"/>
    <property type="match status" value="1"/>
</dbReference>
<dbReference type="PANTHER" id="PTHR30302">
    <property type="entry name" value="HYDROGENASE 1 MATURATION PROTEASE"/>
    <property type="match status" value="1"/>
</dbReference>
<dbReference type="GO" id="GO:0006508">
    <property type="term" value="P:proteolysis"/>
    <property type="evidence" value="ECO:0007669"/>
    <property type="project" value="UniProtKB-KW"/>
</dbReference>
<keyword evidence="2" id="KW-1185">Reference proteome</keyword>
<dbReference type="SUPFAM" id="SSF53163">
    <property type="entry name" value="HybD-like"/>
    <property type="match status" value="1"/>
</dbReference>
<evidence type="ECO:0000313" key="1">
    <source>
        <dbReference type="EMBL" id="NMG43440.1"/>
    </source>
</evidence>
<name>A0ABX1PXW6_9RHOO</name>
<dbReference type="GO" id="GO:0008233">
    <property type="term" value="F:peptidase activity"/>
    <property type="evidence" value="ECO:0007669"/>
    <property type="project" value="UniProtKB-KW"/>
</dbReference>